<gene>
    <name evidence="2" type="ORF">F5878DRAFT_612087</name>
</gene>
<dbReference type="AlphaFoldDB" id="A0AA38PDT1"/>
<evidence type="ECO:0000256" key="1">
    <source>
        <dbReference type="SAM" id="MobiDB-lite"/>
    </source>
</evidence>
<keyword evidence="3" id="KW-1185">Reference proteome</keyword>
<name>A0AA38PDT1_9AGAR</name>
<evidence type="ECO:0008006" key="4">
    <source>
        <dbReference type="Google" id="ProtNLM"/>
    </source>
</evidence>
<feature type="compositionally biased region" description="Acidic residues" evidence="1">
    <location>
        <begin position="475"/>
        <end position="485"/>
    </location>
</feature>
<dbReference type="Gene3D" id="3.80.10.10">
    <property type="entry name" value="Ribonuclease Inhibitor"/>
    <property type="match status" value="1"/>
</dbReference>
<evidence type="ECO:0000313" key="3">
    <source>
        <dbReference type="Proteomes" id="UP001163846"/>
    </source>
</evidence>
<sequence length="603" mass="67715">MNNTMEDTQPPTKINSSVKKIPVEIWTEIFCIYCAQDADSSINPVFSVQLTARGLFTQLQTITRTCGTWRRLVFSNPIFWSSFFVILDHLSEVEQSKYLLEALSRSGTTPLRLDIVYDRKNPDFNPTTLDTARFAVVASMLEQANRWKDLRFDLSPRVFARIVEQLSLNDRPLDGYFPNLERLDCLDQVELLATMANSELGDRSLYGVFDPCPALRHLCVFDIWKESPFDYSHLTSLKLVRFEASSLSTLLSLCPRLQSLSLAKCYQLLPGEPGYEDPSPWSRSNPFHHQSITSLSLPNYSPKYFEGLMWADVRFPNLDTLSLGGDKNVKADGIQALLNMLLGSGCTLKTLVIEKMSSKVFRRFLSVAPSLKSLTLGFYYLHRGMYLNHMDHFLAPLYGTDPSRLLVPVLSCLTIKILPEGVTLDREEEVQSGSIPPYNYYPPSLEEADRATIAYNMADPSDSDSGSSSHSSFDSEAESDDDENDNIGAESGGNVDEADPGAASASDMENTARKRRQEAFANEFDPNAAYFLVDRLRLMILSRQKGPPSVRIKVNPFISKPMPSSTNPDEVLTHLPEYLLAAVNELSTSSTEESLVTLQLYWE</sequence>
<dbReference type="InterPro" id="IPR032675">
    <property type="entry name" value="LRR_dom_sf"/>
</dbReference>
<accession>A0AA38PDT1</accession>
<comment type="caution">
    <text evidence="2">The sequence shown here is derived from an EMBL/GenBank/DDBJ whole genome shotgun (WGS) entry which is preliminary data.</text>
</comment>
<dbReference type="SUPFAM" id="SSF52047">
    <property type="entry name" value="RNI-like"/>
    <property type="match status" value="1"/>
</dbReference>
<proteinExistence type="predicted"/>
<reference evidence="2" key="1">
    <citation type="submission" date="2022-08" db="EMBL/GenBank/DDBJ databases">
        <authorList>
            <consortium name="DOE Joint Genome Institute"/>
            <person name="Min B."/>
            <person name="Riley R."/>
            <person name="Sierra-Patev S."/>
            <person name="Naranjo-Ortiz M."/>
            <person name="Looney B."/>
            <person name="Konkel Z."/>
            <person name="Slot J.C."/>
            <person name="Sakamoto Y."/>
            <person name="Steenwyk J.L."/>
            <person name="Rokas A."/>
            <person name="Carro J."/>
            <person name="Camarero S."/>
            <person name="Ferreira P."/>
            <person name="Molpeceres G."/>
            <person name="Ruiz-Duenas F.J."/>
            <person name="Serrano A."/>
            <person name="Henrissat B."/>
            <person name="Drula E."/>
            <person name="Hughes K.W."/>
            <person name="Mata J.L."/>
            <person name="Ishikawa N.K."/>
            <person name="Vargas-Isla R."/>
            <person name="Ushijima S."/>
            <person name="Smith C.A."/>
            <person name="Ahrendt S."/>
            <person name="Andreopoulos W."/>
            <person name="He G."/>
            <person name="Labutti K."/>
            <person name="Lipzen A."/>
            <person name="Ng V."/>
            <person name="Sandor L."/>
            <person name="Barry K."/>
            <person name="Martinez A.T."/>
            <person name="Xiao Y."/>
            <person name="Gibbons J.G."/>
            <person name="Terashima K."/>
            <person name="Hibbett D.S."/>
            <person name="Grigoriev I.V."/>
        </authorList>
    </citation>
    <scope>NUCLEOTIDE SEQUENCE</scope>
    <source>
        <strain evidence="2">TFB9207</strain>
    </source>
</reference>
<organism evidence="2 3">
    <name type="scientific">Lentinula raphanica</name>
    <dbReference type="NCBI Taxonomy" id="153919"/>
    <lineage>
        <taxon>Eukaryota</taxon>
        <taxon>Fungi</taxon>
        <taxon>Dikarya</taxon>
        <taxon>Basidiomycota</taxon>
        <taxon>Agaricomycotina</taxon>
        <taxon>Agaricomycetes</taxon>
        <taxon>Agaricomycetidae</taxon>
        <taxon>Agaricales</taxon>
        <taxon>Marasmiineae</taxon>
        <taxon>Omphalotaceae</taxon>
        <taxon>Lentinula</taxon>
    </lineage>
</organism>
<evidence type="ECO:0000313" key="2">
    <source>
        <dbReference type="EMBL" id="KAJ3840808.1"/>
    </source>
</evidence>
<protein>
    <recommendedName>
        <fullName evidence="4">F-box domain-containing protein</fullName>
    </recommendedName>
</protein>
<dbReference type="Proteomes" id="UP001163846">
    <property type="component" value="Unassembled WGS sequence"/>
</dbReference>
<dbReference type="EMBL" id="MU806063">
    <property type="protein sequence ID" value="KAJ3840808.1"/>
    <property type="molecule type" value="Genomic_DNA"/>
</dbReference>
<feature type="compositionally biased region" description="Low complexity" evidence="1">
    <location>
        <begin position="459"/>
        <end position="474"/>
    </location>
</feature>
<feature type="region of interest" description="Disordered" evidence="1">
    <location>
        <begin position="457"/>
        <end position="514"/>
    </location>
</feature>